<feature type="non-terminal residue" evidence="2">
    <location>
        <position position="70"/>
    </location>
</feature>
<dbReference type="AlphaFoldDB" id="A0A4U3A8B2"/>
<dbReference type="EMBL" id="SZOD01000365">
    <property type="protein sequence ID" value="TKI83937.1"/>
    <property type="molecule type" value="Genomic_DNA"/>
</dbReference>
<sequence length="70" mass="8156">MTVKMKVYSDFICPFCFLAKGPLDEVAKEKDVEIEWMPFELRPSPYSKIDPWNEPDKLGSWDSFILPTAK</sequence>
<gene>
    <name evidence="2" type="ORF">FC701_15865</name>
</gene>
<name>A0A4U3A8B2_BACMY</name>
<proteinExistence type="predicted"/>
<evidence type="ECO:0000259" key="1">
    <source>
        <dbReference type="Pfam" id="PF01323"/>
    </source>
</evidence>
<dbReference type="RefSeq" id="WP_170972664.1">
    <property type="nucleotide sequence ID" value="NZ_SZOD01000365.1"/>
</dbReference>
<dbReference type="GO" id="GO:0016491">
    <property type="term" value="F:oxidoreductase activity"/>
    <property type="evidence" value="ECO:0007669"/>
    <property type="project" value="InterPro"/>
</dbReference>
<reference evidence="2 3" key="1">
    <citation type="journal article" date="2019" name="Environ. Microbiol.">
        <title>An active ?-lactamase is a part of an orchestrated cell wall stress resistance network of Bacillus subtilis and related rhizosphere species.</title>
        <authorList>
            <person name="Bucher T."/>
            <person name="Keren-Paz A."/>
            <person name="Hausser J."/>
            <person name="Olender T."/>
            <person name="Cytryn E."/>
            <person name="Kolodkin-Gal I."/>
        </authorList>
    </citation>
    <scope>NUCLEOTIDE SEQUENCE [LARGE SCALE GENOMIC DNA]</scope>
    <source>
        <strain evidence="2 3">I186</strain>
    </source>
</reference>
<feature type="domain" description="DSBA-like thioredoxin" evidence="1">
    <location>
        <begin position="6"/>
        <end position="51"/>
    </location>
</feature>
<dbReference type="InterPro" id="IPR036249">
    <property type="entry name" value="Thioredoxin-like_sf"/>
</dbReference>
<comment type="caution">
    <text evidence="2">The sequence shown here is derived from an EMBL/GenBank/DDBJ whole genome shotgun (WGS) entry which is preliminary data.</text>
</comment>
<dbReference type="SUPFAM" id="SSF52833">
    <property type="entry name" value="Thioredoxin-like"/>
    <property type="match status" value="1"/>
</dbReference>
<dbReference type="Pfam" id="PF01323">
    <property type="entry name" value="DSBA"/>
    <property type="match status" value="1"/>
</dbReference>
<evidence type="ECO:0000313" key="2">
    <source>
        <dbReference type="EMBL" id="TKI83937.1"/>
    </source>
</evidence>
<dbReference type="InterPro" id="IPR011767">
    <property type="entry name" value="GLR_AS"/>
</dbReference>
<protein>
    <recommendedName>
        <fullName evidence="1">DSBA-like thioredoxin domain-containing protein</fullName>
    </recommendedName>
</protein>
<dbReference type="InterPro" id="IPR001853">
    <property type="entry name" value="DSBA-like_thioredoxin_dom"/>
</dbReference>
<organism evidence="2 3">
    <name type="scientific">Bacillus mycoides</name>
    <dbReference type="NCBI Taxonomy" id="1405"/>
    <lineage>
        <taxon>Bacteria</taxon>
        <taxon>Bacillati</taxon>
        <taxon>Bacillota</taxon>
        <taxon>Bacilli</taxon>
        <taxon>Bacillales</taxon>
        <taxon>Bacillaceae</taxon>
        <taxon>Bacillus</taxon>
        <taxon>Bacillus cereus group</taxon>
    </lineage>
</organism>
<dbReference type="PROSITE" id="PS00195">
    <property type="entry name" value="GLUTAREDOXIN_1"/>
    <property type="match status" value="1"/>
</dbReference>
<accession>A0A4U3A8B2</accession>
<evidence type="ECO:0000313" key="3">
    <source>
        <dbReference type="Proteomes" id="UP000305524"/>
    </source>
</evidence>
<dbReference type="Proteomes" id="UP000305524">
    <property type="component" value="Unassembled WGS sequence"/>
</dbReference>
<dbReference type="Gene3D" id="3.40.30.10">
    <property type="entry name" value="Glutaredoxin"/>
    <property type="match status" value="1"/>
</dbReference>